<dbReference type="AlphaFoldDB" id="A0A815KBA3"/>
<dbReference type="PANTHER" id="PTHR33488">
    <property type="entry name" value="ZGC:162509"/>
    <property type="match status" value="1"/>
</dbReference>
<sequence length="386" mass="44633">MSLITAALLLFTIIVGIVECHFTSPSLAENIFLPKDIRSDPYEDNYVQTIFRMNKKELMAIPKLDDDVFLYNLERNIDDIPTLIASRNSAIFDDKLDDQLVSQRDIEEKWEDLVVAGPITVNYLSNLMIVASKKDFALVLPTPNYIYNGEVDNTAFENAKKKAELALQRLKEAQGIYDQWYAKMLEKQNKLTGIIFQLSQLDMNTVDHQTVINILVSATKEVIHIQEQWDKMIRFFAKLSMQAEHTQQTILFEFIAVIQAADLASGMLDDADREFYVMLLLETANEIDRGAHLLYIMSKTYYDVSYQYMMSQIAGISRLILTQTNQERESLMKQIAQDTLSASARVSRMALERRQQYEQRNQERQEVYERFIQQATLEELQSTIGK</sequence>
<accession>A0A815KBA3</accession>
<name>A0A815KBA3_9BILA</name>
<evidence type="ECO:0000256" key="1">
    <source>
        <dbReference type="SAM" id="SignalP"/>
    </source>
</evidence>
<evidence type="ECO:0000313" key="2">
    <source>
        <dbReference type="EMBL" id="CAF1387563.1"/>
    </source>
</evidence>
<evidence type="ECO:0008006" key="4">
    <source>
        <dbReference type="Google" id="ProtNLM"/>
    </source>
</evidence>
<evidence type="ECO:0000313" key="3">
    <source>
        <dbReference type="Proteomes" id="UP000663882"/>
    </source>
</evidence>
<gene>
    <name evidence="2" type="ORF">RFH988_LOCUS34175</name>
</gene>
<reference evidence="2" key="1">
    <citation type="submission" date="2021-02" db="EMBL/GenBank/DDBJ databases">
        <authorList>
            <person name="Nowell W R."/>
        </authorList>
    </citation>
    <scope>NUCLEOTIDE SEQUENCE</scope>
</reference>
<proteinExistence type="predicted"/>
<dbReference type="PANTHER" id="PTHR33488:SF2">
    <property type="entry name" value="EARLY ENDOSOME ANTIGEN 1-LIKE"/>
    <property type="match status" value="1"/>
</dbReference>
<dbReference type="OrthoDB" id="5406275at2759"/>
<feature type="signal peptide" evidence="1">
    <location>
        <begin position="1"/>
        <end position="20"/>
    </location>
</feature>
<keyword evidence="1" id="KW-0732">Signal</keyword>
<dbReference type="EMBL" id="CAJNOO010004616">
    <property type="protein sequence ID" value="CAF1387563.1"/>
    <property type="molecule type" value="Genomic_DNA"/>
</dbReference>
<comment type="caution">
    <text evidence="2">The sequence shown here is derived from an EMBL/GenBank/DDBJ whole genome shotgun (WGS) entry which is preliminary data.</text>
</comment>
<organism evidence="2 3">
    <name type="scientific">Rotaria sordida</name>
    <dbReference type="NCBI Taxonomy" id="392033"/>
    <lineage>
        <taxon>Eukaryota</taxon>
        <taxon>Metazoa</taxon>
        <taxon>Spiralia</taxon>
        <taxon>Gnathifera</taxon>
        <taxon>Rotifera</taxon>
        <taxon>Eurotatoria</taxon>
        <taxon>Bdelloidea</taxon>
        <taxon>Philodinida</taxon>
        <taxon>Philodinidae</taxon>
        <taxon>Rotaria</taxon>
    </lineage>
</organism>
<feature type="chain" id="PRO_5032556865" description="Secreted protein" evidence="1">
    <location>
        <begin position="21"/>
        <end position="386"/>
    </location>
</feature>
<protein>
    <recommendedName>
        <fullName evidence="4">Secreted protein</fullName>
    </recommendedName>
</protein>
<dbReference type="Proteomes" id="UP000663882">
    <property type="component" value="Unassembled WGS sequence"/>
</dbReference>